<feature type="domain" description="FUZ/MON1/HPS1 first Longin" evidence="5">
    <location>
        <begin position="54"/>
        <end position="165"/>
    </location>
</feature>
<keyword evidence="3" id="KW-0926">Vacuole</keyword>
<dbReference type="Pfam" id="PF19036">
    <property type="entry name" value="Fuz_longin_1"/>
    <property type="match status" value="1"/>
</dbReference>
<evidence type="ECO:0000313" key="7">
    <source>
        <dbReference type="EMBL" id="AYO43919.1"/>
    </source>
</evidence>
<keyword evidence="3" id="KW-0813">Transport</keyword>
<keyword evidence="3" id="KW-0472">Membrane</keyword>
<keyword evidence="3" id="KW-0072">Autophagy</keyword>
<dbReference type="OrthoDB" id="272411at2759"/>
<evidence type="ECO:0000256" key="1">
    <source>
        <dbReference type="ARBA" id="ARBA00004380"/>
    </source>
</evidence>
<dbReference type="InterPro" id="IPR043972">
    <property type="entry name" value="FUZ/MON1/HPS1_longin_1"/>
</dbReference>
<dbReference type="PANTHER" id="PTHR13027:SF7">
    <property type="entry name" value="VACUOLAR FUSION PROTEIN MON1 HOMOLOG"/>
    <property type="match status" value="1"/>
</dbReference>
<keyword evidence="8" id="KW-1185">Reference proteome</keyword>
<dbReference type="PANTHER" id="PTHR13027">
    <property type="entry name" value="SAND PROTEIN-RELATED"/>
    <property type="match status" value="1"/>
</dbReference>
<gene>
    <name evidence="7" type="primary">MON1</name>
    <name evidence="7" type="ORF">DNF11_2969</name>
</gene>
<accession>A0A3G2S9M3</accession>
<evidence type="ECO:0000259" key="5">
    <source>
        <dbReference type="Pfam" id="PF19036"/>
    </source>
</evidence>
<proteinExistence type="inferred from homology"/>
<dbReference type="GO" id="GO:0006914">
    <property type="term" value="P:autophagy"/>
    <property type="evidence" value="ECO:0007669"/>
    <property type="project" value="UniProtKB-UniRule"/>
</dbReference>
<feature type="region of interest" description="Disordered" evidence="4">
    <location>
        <begin position="1"/>
        <end position="49"/>
    </location>
</feature>
<dbReference type="GO" id="GO:0032585">
    <property type="term" value="C:multivesicular body membrane"/>
    <property type="evidence" value="ECO:0007669"/>
    <property type="project" value="UniProtKB-SubCell"/>
</dbReference>
<dbReference type="InterPro" id="IPR043970">
    <property type="entry name" value="FUZ/MON1/HPS1_longin_3"/>
</dbReference>
<evidence type="ECO:0000313" key="8">
    <source>
        <dbReference type="Proteomes" id="UP000269793"/>
    </source>
</evidence>
<dbReference type="GO" id="GO:0000329">
    <property type="term" value="C:fungal-type vacuole membrane"/>
    <property type="evidence" value="ECO:0007669"/>
    <property type="project" value="TreeGrafter"/>
</dbReference>
<comment type="similarity">
    <text evidence="3">Belongs to the MON1/SAND family.</text>
</comment>
<reference evidence="7 8" key="1">
    <citation type="submission" date="2018-10" db="EMBL/GenBank/DDBJ databases">
        <title>Complete genome sequence of Malassezia restricta CBS 7877.</title>
        <authorList>
            <person name="Morand S.C."/>
            <person name="Bertignac M."/>
            <person name="Iltis A."/>
            <person name="Kolder I."/>
            <person name="Pirovano W."/>
            <person name="Jourdain R."/>
            <person name="Clavaud C."/>
        </authorList>
    </citation>
    <scope>NUCLEOTIDE SEQUENCE [LARGE SCALE GENOMIC DNA]</scope>
    <source>
        <strain evidence="7 8">CBS 7877</strain>
    </source>
</reference>
<evidence type="ECO:0000256" key="3">
    <source>
        <dbReference type="RuleBase" id="RU367048"/>
    </source>
</evidence>
<comment type="function">
    <text evidence="3">Required for multiple vacuole delivery pathways including the cytoplasm to vacuole transport (Cvt), autophagy, pexophagy and endocytosis.</text>
</comment>
<dbReference type="Proteomes" id="UP000269793">
    <property type="component" value="Chromosome V"/>
</dbReference>
<dbReference type="GO" id="GO:0016192">
    <property type="term" value="P:vesicle-mediated transport"/>
    <property type="evidence" value="ECO:0007669"/>
    <property type="project" value="InterPro"/>
</dbReference>
<feature type="compositionally biased region" description="Polar residues" evidence="4">
    <location>
        <begin position="8"/>
        <end position="24"/>
    </location>
</feature>
<keyword evidence="3" id="KW-0653">Protein transport</keyword>
<evidence type="ECO:0000256" key="4">
    <source>
        <dbReference type="SAM" id="MobiDB-lite"/>
    </source>
</evidence>
<dbReference type="Pfam" id="PF19038">
    <property type="entry name" value="Fuz_longin_3"/>
    <property type="match status" value="1"/>
</dbReference>
<dbReference type="AlphaFoldDB" id="A0A3G2S9M3"/>
<dbReference type="VEuPathDB" id="FungiDB:DNF11_2969"/>
<dbReference type="PRINTS" id="PR01546">
    <property type="entry name" value="YEAST73DUF"/>
</dbReference>
<sequence length="449" mass="49022">MAPPASPTLRSSDSAPASLDTSHVSAHGPQPAETTPPSPMAESPPEDHTDTHAYMVFSVAGKLLYTSYDGEETWAYTQASVMHAMLSLFDEHEALQRISLAHMHITFLQPKPLYVACLSTQATPDAIVQARLERLYAAILSLMSRARLQRLLARAPNLDLQALIGPMKAYLDCVVHDMHASPALALGTVPVRALDASLRDQLAQACLQMEARPPQPLYVLLYDQEALLALAHPKRHAPYASDLALVNALVRVCGDHDTWAPLCLPALAPDGFVYVYASRVGRVRVALVCGDPDGYVACRAWRHALATSACMARVPSALSTPTLTAEAMGLFGLRDVVFSSRRTRQCILSSHIPARRRAWMEHVLCALRGASPRPAPPELQRQPPVPVPLELVIERTEHEAMLGWRTPVFELCISTSPLLASSAIGELANKVVAWIRQNDQRLFATPATF</sequence>
<dbReference type="InterPro" id="IPR004353">
    <property type="entry name" value="Mon1"/>
</dbReference>
<feature type="domain" description="FUZ/MON1/HPS1 third Longin" evidence="6">
    <location>
        <begin position="387"/>
        <end position="438"/>
    </location>
</feature>
<protein>
    <recommendedName>
        <fullName evidence="2 3">Vacuolar fusion protein MON1</fullName>
    </recommendedName>
</protein>
<dbReference type="GO" id="GO:0006623">
    <property type="term" value="P:protein targeting to vacuole"/>
    <property type="evidence" value="ECO:0007669"/>
    <property type="project" value="UniProtKB-UniRule"/>
</dbReference>
<name>A0A3G2S9M3_MALR7</name>
<comment type="subcellular location">
    <subcellularLocation>
        <location evidence="3">Endosome</location>
        <location evidence="3">Multivesicular body membrane</location>
        <topology evidence="3">Peripheral membrane protein</topology>
    </subcellularLocation>
    <subcellularLocation>
        <location evidence="1 3">Prevacuolar compartment membrane</location>
        <topology evidence="1 3">Peripheral membrane protein</topology>
    </subcellularLocation>
    <subcellularLocation>
        <location evidence="3">Vacuole membrane</location>
        <topology evidence="3">Peripheral membrane protein</topology>
    </subcellularLocation>
</comment>
<evidence type="ECO:0000256" key="2">
    <source>
        <dbReference type="ARBA" id="ARBA00018132"/>
    </source>
</evidence>
<keyword evidence="3" id="KW-0967">Endosome</keyword>
<dbReference type="STRING" id="425264.A0A3G2S9M3"/>
<dbReference type="GO" id="GO:0035658">
    <property type="term" value="C:Mon1-Ccz1 complex"/>
    <property type="evidence" value="ECO:0007669"/>
    <property type="project" value="TreeGrafter"/>
</dbReference>
<evidence type="ECO:0000259" key="6">
    <source>
        <dbReference type="Pfam" id="PF19038"/>
    </source>
</evidence>
<dbReference type="EMBL" id="CP033152">
    <property type="protein sequence ID" value="AYO43919.1"/>
    <property type="molecule type" value="Genomic_DNA"/>
</dbReference>
<organism evidence="7 8">
    <name type="scientific">Malassezia restricta (strain ATCC 96810 / NBRC 103918 / CBS 7877)</name>
    <name type="common">Seborrheic dermatitis infection agent</name>
    <dbReference type="NCBI Taxonomy" id="425264"/>
    <lineage>
        <taxon>Eukaryota</taxon>
        <taxon>Fungi</taxon>
        <taxon>Dikarya</taxon>
        <taxon>Basidiomycota</taxon>
        <taxon>Ustilaginomycotina</taxon>
        <taxon>Malasseziomycetes</taxon>
        <taxon>Malasseziales</taxon>
        <taxon>Malasseziaceae</taxon>
        <taxon>Malassezia</taxon>
    </lineage>
</organism>